<keyword evidence="2" id="KW-1185">Reference proteome</keyword>
<dbReference type="AlphaFoldDB" id="A0A1R1X184"/>
<dbReference type="EMBL" id="LSSM01007409">
    <property type="protein sequence ID" value="OMJ08380.1"/>
    <property type="molecule type" value="Genomic_DNA"/>
</dbReference>
<name>A0A1R1X184_9FUNG</name>
<comment type="caution">
    <text evidence="1">The sequence shown here is derived from an EMBL/GenBank/DDBJ whole genome shotgun (WGS) entry which is preliminary data.</text>
</comment>
<protein>
    <submittedName>
        <fullName evidence="1">Uncharacterized protein</fullName>
    </submittedName>
</protein>
<evidence type="ECO:0000313" key="2">
    <source>
        <dbReference type="Proteomes" id="UP000187429"/>
    </source>
</evidence>
<accession>A0A1R1X184</accession>
<gene>
    <name evidence="1" type="ORF">AYI69_g11091</name>
</gene>
<reference evidence="2" key="1">
    <citation type="submission" date="2017-01" db="EMBL/GenBank/DDBJ databases">
        <authorList>
            <person name="Wang Y."/>
            <person name="White M."/>
            <person name="Kvist S."/>
            <person name="Moncalvo J.-M."/>
        </authorList>
    </citation>
    <scope>NUCLEOTIDE SEQUENCE [LARGE SCALE GENOMIC DNA]</scope>
    <source>
        <strain evidence="2">ID-206-W2</strain>
    </source>
</reference>
<proteinExistence type="predicted"/>
<organism evidence="1 2">
    <name type="scientific">Smittium culicis</name>
    <dbReference type="NCBI Taxonomy" id="133412"/>
    <lineage>
        <taxon>Eukaryota</taxon>
        <taxon>Fungi</taxon>
        <taxon>Fungi incertae sedis</taxon>
        <taxon>Zoopagomycota</taxon>
        <taxon>Kickxellomycotina</taxon>
        <taxon>Harpellomycetes</taxon>
        <taxon>Harpellales</taxon>
        <taxon>Legeriomycetaceae</taxon>
        <taxon>Smittium</taxon>
    </lineage>
</organism>
<sequence length="108" mass="12446">MAKNVSQLLTKNYIREVSKHSPGYTNTHQKYDLKGSIKQNQRPPEGSHIFFEKKIYYCIGSCFIHWKDTGNVCGNPDRNPEFEKDPRAENKILGIFDRLIGNSPTDET</sequence>
<dbReference type="Proteomes" id="UP000187429">
    <property type="component" value="Unassembled WGS sequence"/>
</dbReference>
<evidence type="ECO:0000313" key="1">
    <source>
        <dbReference type="EMBL" id="OMJ08380.1"/>
    </source>
</evidence>